<dbReference type="AlphaFoldDB" id="A0AAN6ZKY1"/>
<dbReference type="RefSeq" id="XP_062634770.1">
    <property type="nucleotide sequence ID" value="XM_062781610.1"/>
</dbReference>
<comment type="subunit">
    <text evidence="2">Component of the EKC/KEOPS complex composed of at least BUD32, CGI121, GON7, KAE1 and PCC1; the whole complex dimerizes.</text>
</comment>
<evidence type="ECO:0000256" key="11">
    <source>
        <dbReference type="SAM" id="MobiDB-lite"/>
    </source>
</evidence>
<evidence type="ECO:0000313" key="13">
    <source>
        <dbReference type="EMBL" id="KAK4141399.1"/>
    </source>
</evidence>
<evidence type="ECO:0000256" key="6">
    <source>
        <dbReference type="ARBA" id="ARBA00030980"/>
    </source>
</evidence>
<keyword evidence="10" id="KW-0040">ANK repeat</keyword>
<dbReference type="PANTHER" id="PTHR35391">
    <property type="entry name" value="C2H2-TYPE DOMAIN-CONTAINING PROTEIN-RELATED"/>
    <property type="match status" value="1"/>
</dbReference>
<organism evidence="13 14">
    <name type="scientific">Dichotomopilus funicola</name>
    <dbReference type="NCBI Taxonomy" id="1934379"/>
    <lineage>
        <taxon>Eukaryota</taxon>
        <taxon>Fungi</taxon>
        <taxon>Dikarya</taxon>
        <taxon>Ascomycota</taxon>
        <taxon>Pezizomycotina</taxon>
        <taxon>Sordariomycetes</taxon>
        <taxon>Sordariomycetidae</taxon>
        <taxon>Sordariales</taxon>
        <taxon>Chaetomiaceae</taxon>
        <taxon>Dichotomopilus</taxon>
    </lineage>
</organism>
<name>A0AAN6ZKY1_9PEZI</name>
<dbReference type="GO" id="GO:0004674">
    <property type="term" value="F:protein serine/threonine kinase activity"/>
    <property type="evidence" value="ECO:0007669"/>
    <property type="project" value="UniProtKB-EC"/>
</dbReference>
<keyword evidence="14" id="KW-1185">Reference proteome</keyword>
<dbReference type="InterPro" id="IPR036770">
    <property type="entry name" value="Ankyrin_rpt-contain_sf"/>
</dbReference>
<comment type="caution">
    <text evidence="13">The sequence shown here is derived from an EMBL/GenBank/DDBJ whole genome shotgun (WGS) entry which is preliminary data.</text>
</comment>
<dbReference type="Pfam" id="PF26082">
    <property type="entry name" value="zf-C2H2_AcuF"/>
    <property type="match status" value="1"/>
</dbReference>
<reference evidence="13" key="2">
    <citation type="submission" date="2023-05" db="EMBL/GenBank/DDBJ databases">
        <authorList>
            <consortium name="Lawrence Berkeley National Laboratory"/>
            <person name="Steindorff A."/>
            <person name="Hensen N."/>
            <person name="Bonometti L."/>
            <person name="Westerberg I."/>
            <person name="Brannstrom I.O."/>
            <person name="Guillou S."/>
            <person name="Cros-Aarteil S."/>
            <person name="Calhoun S."/>
            <person name="Haridas S."/>
            <person name="Kuo A."/>
            <person name="Mondo S."/>
            <person name="Pangilinan J."/>
            <person name="Riley R."/>
            <person name="Labutti K."/>
            <person name="Andreopoulos B."/>
            <person name="Lipzen A."/>
            <person name="Chen C."/>
            <person name="Yanf M."/>
            <person name="Daum C."/>
            <person name="Ng V."/>
            <person name="Clum A."/>
            <person name="Ohm R."/>
            <person name="Martin F."/>
            <person name="Silar P."/>
            <person name="Natvig D."/>
            <person name="Lalanne C."/>
            <person name="Gautier V."/>
            <person name="Ament-Velasquez S.L."/>
            <person name="Kruys A."/>
            <person name="Hutchinson M.I."/>
            <person name="Powell A.J."/>
            <person name="Barry K."/>
            <person name="Miller A.N."/>
            <person name="Grigoriev I.V."/>
            <person name="Debuchy R."/>
            <person name="Gladieux P."/>
            <person name="Thoren M.H."/>
            <person name="Johannesson H."/>
        </authorList>
    </citation>
    <scope>NUCLEOTIDE SEQUENCE</scope>
    <source>
        <strain evidence="13">CBS 141.50</strain>
    </source>
</reference>
<dbReference type="Pfam" id="PF00069">
    <property type="entry name" value="Pkinase"/>
    <property type="match status" value="1"/>
</dbReference>
<evidence type="ECO:0000256" key="9">
    <source>
        <dbReference type="ARBA" id="ARBA00048679"/>
    </source>
</evidence>
<dbReference type="Proteomes" id="UP001302676">
    <property type="component" value="Unassembled WGS sequence"/>
</dbReference>
<dbReference type="SUPFAM" id="SSF48403">
    <property type="entry name" value="Ankyrin repeat"/>
    <property type="match status" value="1"/>
</dbReference>
<evidence type="ECO:0000313" key="14">
    <source>
        <dbReference type="Proteomes" id="UP001302676"/>
    </source>
</evidence>
<feature type="region of interest" description="Disordered" evidence="11">
    <location>
        <begin position="421"/>
        <end position="441"/>
    </location>
</feature>
<protein>
    <recommendedName>
        <fullName evidence="5">EKC/KEOPS complex subunit BUD32</fullName>
        <ecNumber evidence="3">2.7.11.1</ecNumber>
    </recommendedName>
    <alternativeName>
        <fullName evidence="6 7">Atypical Serine/threonine protein kinase BUD32</fullName>
    </alternativeName>
    <alternativeName>
        <fullName evidence="4">EKC/KEOPS complex subunit bud32</fullName>
    </alternativeName>
</protein>
<evidence type="ECO:0000256" key="8">
    <source>
        <dbReference type="ARBA" id="ARBA00047899"/>
    </source>
</evidence>
<evidence type="ECO:0000256" key="10">
    <source>
        <dbReference type="PROSITE-ProRule" id="PRU00023"/>
    </source>
</evidence>
<feature type="compositionally biased region" description="Polar residues" evidence="11">
    <location>
        <begin position="373"/>
        <end position="383"/>
    </location>
</feature>
<dbReference type="GeneID" id="87818223"/>
<evidence type="ECO:0000259" key="12">
    <source>
        <dbReference type="PROSITE" id="PS50011"/>
    </source>
</evidence>
<evidence type="ECO:0000256" key="3">
    <source>
        <dbReference type="ARBA" id="ARBA00012513"/>
    </source>
</evidence>
<dbReference type="EMBL" id="MU853612">
    <property type="protein sequence ID" value="KAK4141399.1"/>
    <property type="molecule type" value="Genomic_DNA"/>
</dbReference>
<dbReference type="PROSITE" id="PS00109">
    <property type="entry name" value="PROTEIN_KINASE_TYR"/>
    <property type="match status" value="1"/>
</dbReference>
<sequence length="914" mass="100429">MLSLTTVSEEPRDPIALSTGINADDPSFSVPPPIPVPEDDAREILGAAVECCRGLLKTSTLIRNASSRDRFQTALQRSRDTFMDQFDINHTREKYPKLARPGSEWLARRLGRAITLRRQFLRYCREHQDSLAHQDDNSANSNSNPNQTSNLSPNISSGTERSGAHLPLGVDSGMSQAGITEPGTTASTLFAGQLDIVQEGPEDDGVSYTSAAHSDLAPGDDVVLELPSLQTLTKDNPATDFECPFCHIIQRFKRDKGWRRHAFSDLKSYVCTMGPAECDLQLFADSNTWFEHELQNHRCTWSCTLCSSGTFRSADSFKEHVQGAHPGFSESETRLLDQASRRALDLIPAADCPFCDEWEQKIRVAMQDDNSDNNESTPGSEGSRTVPPADVLVVTRTQFRKHVASHMEQLALFAASRSTIDPGAEQEHEQGGGSRGSSNAALPSQVLESTSDANNAGLNWSPDPPLHVAAFAGEINEVRRLLGEGADVLAGGETWGSAILAAEAGGHSNIVALLKSPQPDSINPQPTIADDQERTTEIEARRILRPAGMVGQYITPSVRLTSLLGFKEKEGVAIYEAIDTVQSEKCVVKCFEKLSIGSPLGMHNIKTEQPDEIKMHHLASAHPNVLSIRKVLDTSEHWYMILDSFPESNLDDYITEHDEDIIAGQDELNKRLFLQLLDAVEHCHRLGIYHRDLTLKNVFVTNGGATLKLAGFGMATTRRRSEDFEHGTPSYMAPECWKSYAPGRSSYECAPADVWALGVILWKLTTGSFTWERASLDDIWYKYYVEDPQHLGPMFTLTDGAVDLFARVFTHNPELRITISEFRSALLACDKLAKSAPETTEGVREQPLSRVMRMTPLMTWDGSNRETATLTNAVSLAALEASRNGSRETATKTNAASLASGGEVTVLDSSGRSQ</sequence>
<evidence type="ECO:0000256" key="4">
    <source>
        <dbReference type="ARBA" id="ARBA00013948"/>
    </source>
</evidence>
<gene>
    <name evidence="13" type="ORF">C8A04DRAFT_31029</name>
</gene>
<comment type="catalytic activity">
    <reaction evidence="9">
        <text>L-seryl-[protein] + ATP = O-phospho-L-seryl-[protein] + ADP + H(+)</text>
        <dbReference type="Rhea" id="RHEA:17989"/>
        <dbReference type="Rhea" id="RHEA-COMP:9863"/>
        <dbReference type="Rhea" id="RHEA-COMP:11604"/>
        <dbReference type="ChEBI" id="CHEBI:15378"/>
        <dbReference type="ChEBI" id="CHEBI:29999"/>
        <dbReference type="ChEBI" id="CHEBI:30616"/>
        <dbReference type="ChEBI" id="CHEBI:83421"/>
        <dbReference type="ChEBI" id="CHEBI:456216"/>
        <dbReference type="EC" id="2.7.11.1"/>
    </reaction>
</comment>
<dbReference type="PROSITE" id="PS50011">
    <property type="entry name" value="PROTEIN_KINASE_DOM"/>
    <property type="match status" value="1"/>
</dbReference>
<feature type="repeat" description="ANK" evidence="10">
    <location>
        <begin position="461"/>
        <end position="493"/>
    </location>
</feature>
<dbReference type="PROSITE" id="PS50088">
    <property type="entry name" value="ANK_REPEAT"/>
    <property type="match status" value="1"/>
</dbReference>
<feature type="region of interest" description="Disordered" evidence="11">
    <location>
        <begin position="1"/>
        <end position="26"/>
    </location>
</feature>
<feature type="compositionally biased region" description="Low complexity" evidence="11">
    <location>
        <begin position="137"/>
        <end position="154"/>
    </location>
</feature>
<feature type="region of interest" description="Disordered" evidence="11">
    <location>
        <begin position="367"/>
        <end position="389"/>
    </location>
</feature>
<dbReference type="Gene3D" id="1.10.510.10">
    <property type="entry name" value="Transferase(Phosphotransferase) domain 1"/>
    <property type="match status" value="1"/>
</dbReference>
<dbReference type="InterPro" id="IPR002110">
    <property type="entry name" value="Ankyrin_rpt"/>
</dbReference>
<dbReference type="GO" id="GO:0005524">
    <property type="term" value="F:ATP binding"/>
    <property type="evidence" value="ECO:0007669"/>
    <property type="project" value="InterPro"/>
</dbReference>
<dbReference type="InterPro" id="IPR011009">
    <property type="entry name" value="Kinase-like_dom_sf"/>
</dbReference>
<dbReference type="InterPro" id="IPR000719">
    <property type="entry name" value="Prot_kinase_dom"/>
</dbReference>
<dbReference type="EC" id="2.7.11.1" evidence="3"/>
<dbReference type="PANTHER" id="PTHR35391:SF7">
    <property type="entry name" value="C2H2-TYPE DOMAIN-CONTAINING PROTEIN"/>
    <property type="match status" value="1"/>
</dbReference>
<evidence type="ECO:0000256" key="7">
    <source>
        <dbReference type="ARBA" id="ARBA00033194"/>
    </source>
</evidence>
<evidence type="ECO:0000256" key="1">
    <source>
        <dbReference type="ARBA" id="ARBA00003747"/>
    </source>
</evidence>
<comment type="function">
    <text evidence="1">Component of the EKC/KEOPS complex that is required for the formation of a threonylcarbamoyl group on adenosine at position 37 (t(6)A37) in tRNAs that read codons beginning with adenine. The complex is probably involved in the transfer of the threonylcarbamoyl moiety of threonylcarbamoyl-AMP (TC-AMP) to the N6 group of A37. BUD32 has ATPase activity in the context of the EKC/KEOPS complex and likely plays a supporting role to the catalytic subunit KAE1. The EKC/KEOPS complex also promotes both telomere uncapping and telomere elongation. The complex is required for efficient recruitment of transcriptional coactivators.</text>
</comment>
<feature type="region of interest" description="Disordered" evidence="11">
    <location>
        <begin position="132"/>
        <end position="183"/>
    </location>
</feature>
<dbReference type="InterPro" id="IPR008266">
    <property type="entry name" value="Tyr_kinase_AS"/>
</dbReference>
<feature type="compositionally biased region" description="Polar residues" evidence="11">
    <location>
        <begin position="173"/>
        <end position="183"/>
    </location>
</feature>
<dbReference type="SUPFAM" id="SSF56112">
    <property type="entry name" value="Protein kinase-like (PK-like)"/>
    <property type="match status" value="1"/>
</dbReference>
<dbReference type="Gene3D" id="1.25.40.20">
    <property type="entry name" value="Ankyrin repeat-containing domain"/>
    <property type="match status" value="1"/>
</dbReference>
<accession>A0AAN6ZKY1</accession>
<feature type="domain" description="Protein kinase" evidence="12">
    <location>
        <begin position="558"/>
        <end position="827"/>
    </location>
</feature>
<evidence type="ECO:0000256" key="2">
    <source>
        <dbReference type="ARBA" id="ARBA00011534"/>
    </source>
</evidence>
<comment type="catalytic activity">
    <reaction evidence="8">
        <text>L-threonyl-[protein] + ATP = O-phospho-L-threonyl-[protein] + ADP + H(+)</text>
        <dbReference type="Rhea" id="RHEA:46608"/>
        <dbReference type="Rhea" id="RHEA-COMP:11060"/>
        <dbReference type="Rhea" id="RHEA-COMP:11605"/>
        <dbReference type="ChEBI" id="CHEBI:15378"/>
        <dbReference type="ChEBI" id="CHEBI:30013"/>
        <dbReference type="ChEBI" id="CHEBI:30616"/>
        <dbReference type="ChEBI" id="CHEBI:61977"/>
        <dbReference type="ChEBI" id="CHEBI:456216"/>
        <dbReference type="EC" id="2.7.11.1"/>
    </reaction>
</comment>
<reference evidence="13" key="1">
    <citation type="journal article" date="2023" name="Mol. Phylogenet. Evol.">
        <title>Genome-scale phylogeny and comparative genomics of the fungal order Sordariales.</title>
        <authorList>
            <person name="Hensen N."/>
            <person name="Bonometti L."/>
            <person name="Westerberg I."/>
            <person name="Brannstrom I.O."/>
            <person name="Guillou S."/>
            <person name="Cros-Aarteil S."/>
            <person name="Calhoun S."/>
            <person name="Haridas S."/>
            <person name="Kuo A."/>
            <person name="Mondo S."/>
            <person name="Pangilinan J."/>
            <person name="Riley R."/>
            <person name="LaButti K."/>
            <person name="Andreopoulos B."/>
            <person name="Lipzen A."/>
            <person name="Chen C."/>
            <person name="Yan M."/>
            <person name="Daum C."/>
            <person name="Ng V."/>
            <person name="Clum A."/>
            <person name="Steindorff A."/>
            <person name="Ohm R.A."/>
            <person name="Martin F."/>
            <person name="Silar P."/>
            <person name="Natvig D.O."/>
            <person name="Lalanne C."/>
            <person name="Gautier V."/>
            <person name="Ament-Velasquez S.L."/>
            <person name="Kruys A."/>
            <person name="Hutchinson M.I."/>
            <person name="Powell A.J."/>
            <person name="Barry K."/>
            <person name="Miller A.N."/>
            <person name="Grigoriev I.V."/>
            <person name="Debuchy R."/>
            <person name="Gladieux P."/>
            <person name="Hiltunen Thoren M."/>
            <person name="Johannesson H."/>
        </authorList>
    </citation>
    <scope>NUCLEOTIDE SEQUENCE</scope>
    <source>
        <strain evidence="13">CBS 141.50</strain>
    </source>
</reference>
<proteinExistence type="predicted"/>
<evidence type="ECO:0000256" key="5">
    <source>
        <dbReference type="ARBA" id="ARBA00019973"/>
    </source>
</evidence>
<feature type="region of interest" description="Disordered" evidence="11">
    <location>
        <begin position="883"/>
        <end position="914"/>
    </location>
</feature>
<dbReference type="InterPro" id="IPR058925">
    <property type="entry name" value="zf-C2H2_AcuF"/>
</dbReference>
<dbReference type="PROSITE" id="PS50297">
    <property type="entry name" value="ANK_REP_REGION"/>
    <property type="match status" value="1"/>
</dbReference>